<reference evidence="1" key="1">
    <citation type="journal article" date="2014" name="Front. Microbiol.">
        <title>High frequency of phylogenetically diverse reductive dehalogenase-homologous genes in deep subseafloor sedimentary metagenomes.</title>
        <authorList>
            <person name="Kawai M."/>
            <person name="Futagami T."/>
            <person name="Toyoda A."/>
            <person name="Takaki Y."/>
            <person name="Nishi S."/>
            <person name="Hori S."/>
            <person name="Arai W."/>
            <person name="Tsubouchi T."/>
            <person name="Morono Y."/>
            <person name="Uchiyama I."/>
            <person name="Ito T."/>
            <person name="Fujiyama A."/>
            <person name="Inagaki F."/>
            <person name="Takami H."/>
        </authorList>
    </citation>
    <scope>NUCLEOTIDE SEQUENCE</scope>
    <source>
        <strain evidence="1">Expedition CK06-06</strain>
    </source>
</reference>
<name>X0UGB9_9ZZZZ</name>
<evidence type="ECO:0000313" key="1">
    <source>
        <dbReference type="EMBL" id="GAF87540.1"/>
    </source>
</evidence>
<sequence length="152" mass="16697">MSIPQLVTLLRQLAEIAGSTSTVIELVTRNAETPRGRRPDGLNELITGVACVYVEEGGEITYTTDVDTGRRQIGPFYKAMEVFIDALPDDCPKLPLSAIVERVHKHKLVHGLTKGPAGRGETKPSDFPEVISALIATPRLLDRLQRGKIRQK</sequence>
<dbReference type="EMBL" id="BARS01017797">
    <property type="protein sequence ID" value="GAF87540.1"/>
    <property type="molecule type" value="Genomic_DNA"/>
</dbReference>
<organism evidence="1">
    <name type="scientific">marine sediment metagenome</name>
    <dbReference type="NCBI Taxonomy" id="412755"/>
    <lineage>
        <taxon>unclassified sequences</taxon>
        <taxon>metagenomes</taxon>
        <taxon>ecological metagenomes</taxon>
    </lineage>
</organism>
<dbReference type="AlphaFoldDB" id="X0UGB9"/>
<comment type="caution">
    <text evidence="1">The sequence shown here is derived from an EMBL/GenBank/DDBJ whole genome shotgun (WGS) entry which is preliminary data.</text>
</comment>
<protein>
    <submittedName>
        <fullName evidence="1">Uncharacterized protein</fullName>
    </submittedName>
</protein>
<accession>X0UGB9</accession>
<proteinExistence type="predicted"/>
<gene>
    <name evidence="1" type="ORF">S01H1_29060</name>
</gene>